<organism evidence="3 4">
    <name type="scientific">Neptunomonas marina</name>
    <dbReference type="NCBI Taxonomy" id="1815562"/>
    <lineage>
        <taxon>Bacteria</taxon>
        <taxon>Pseudomonadati</taxon>
        <taxon>Pseudomonadota</taxon>
        <taxon>Gammaproteobacteria</taxon>
        <taxon>Oceanospirillales</taxon>
        <taxon>Oceanospirillaceae</taxon>
        <taxon>Neptunomonas</taxon>
    </lineage>
</organism>
<keyword evidence="1" id="KW-0238">DNA-binding</keyword>
<dbReference type="Pfam" id="PF13411">
    <property type="entry name" value="MerR_1"/>
    <property type="match status" value="1"/>
</dbReference>
<accession>A0A437QEZ0</accession>
<dbReference type="CDD" id="cd04765">
    <property type="entry name" value="HTH_MlrA-like_sg2"/>
    <property type="match status" value="1"/>
</dbReference>
<evidence type="ECO:0000313" key="4">
    <source>
        <dbReference type="Proteomes" id="UP000282818"/>
    </source>
</evidence>
<dbReference type="GO" id="GO:0003700">
    <property type="term" value="F:DNA-binding transcription factor activity"/>
    <property type="evidence" value="ECO:0007669"/>
    <property type="project" value="InterPro"/>
</dbReference>
<dbReference type="SMART" id="SM00422">
    <property type="entry name" value="HTH_MERR"/>
    <property type="match status" value="1"/>
</dbReference>
<evidence type="ECO:0000256" key="1">
    <source>
        <dbReference type="ARBA" id="ARBA00023125"/>
    </source>
</evidence>
<comment type="caution">
    <text evidence="3">The sequence shown here is derived from an EMBL/GenBank/DDBJ whole genome shotgun (WGS) entry which is preliminary data.</text>
</comment>
<evidence type="ECO:0000313" key="3">
    <source>
        <dbReference type="EMBL" id="RVU32959.1"/>
    </source>
</evidence>
<dbReference type="InterPro" id="IPR047057">
    <property type="entry name" value="MerR_fam"/>
</dbReference>
<dbReference type="Gene3D" id="1.10.1660.10">
    <property type="match status" value="1"/>
</dbReference>
<dbReference type="InterPro" id="IPR000551">
    <property type="entry name" value="MerR-type_HTH_dom"/>
</dbReference>
<name>A0A437QEZ0_9GAMM</name>
<dbReference type="PANTHER" id="PTHR30204">
    <property type="entry name" value="REDOX-CYCLING DRUG-SENSING TRANSCRIPTIONAL ACTIVATOR SOXR"/>
    <property type="match status" value="1"/>
</dbReference>
<dbReference type="SUPFAM" id="SSF46955">
    <property type="entry name" value="Putative DNA-binding domain"/>
    <property type="match status" value="1"/>
</dbReference>
<dbReference type="AlphaFoldDB" id="A0A437QEZ0"/>
<sequence>MLTADPTQPDLPAIPSKRYFTIGEVSSLCDVKAHVLRYWEQEFEQIKPVKRNNRRYYQQQDIVIIRQIKDLLHNQGYTINGARQWFSSEQGSDESARYRQVIRQTIIELEEILKTLKTGS</sequence>
<proteinExistence type="predicted"/>
<dbReference type="GO" id="GO:0003677">
    <property type="term" value="F:DNA binding"/>
    <property type="evidence" value="ECO:0007669"/>
    <property type="project" value="UniProtKB-KW"/>
</dbReference>
<dbReference type="FunFam" id="1.10.1660.10:FF:000003">
    <property type="entry name" value="MerR family transcriptional regulator"/>
    <property type="match status" value="1"/>
</dbReference>
<dbReference type="InterPro" id="IPR009061">
    <property type="entry name" value="DNA-bd_dom_put_sf"/>
</dbReference>
<dbReference type="Proteomes" id="UP000282818">
    <property type="component" value="Unassembled WGS sequence"/>
</dbReference>
<feature type="domain" description="HTH merR-type" evidence="2">
    <location>
        <begin position="19"/>
        <end position="88"/>
    </location>
</feature>
<gene>
    <name evidence="3" type="ORF">EOE65_00840</name>
</gene>
<keyword evidence="4" id="KW-1185">Reference proteome</keyword>
<dbReference type="PROSITE" id="PS50937">
    <property type="entry name" value="HTH_MERR_2"/>
    <property type="match status" value="1"/>
</dbReference>
<dbReference type="RefSeq" id="WP_127693126.1">
    <property type="nucleotide sequence ID" value="NZ_SACQ01000001.1"/>
</dbReference>
<evidence type="ECO:0000259" key="2">
    <source>
        <dbReference type="PROSITE" id="PS50937"/>
    </source>
</evidence>
<reference evidence="3 4" key="1">
    <citation type="submission" date="2019-01" db="EMBL/GenBank/DDBJ databases">
        <authorList>
            <person name="Chen W.-M."/>
        </authorList>
    </citation>
    <scope>NUCLEOTIDE SEQUENCE [LARGE SCALE GENOMIC DNA]</scope>
    <source>
        <strain evidence="3 4">HPM-16</strain>
    </source>
</reference>
<protein>
    <submittedName>
        <fullName evidence="3">MerR family transcriptional regulator</fullName>
    </submittedName>
</protein>
<dbReference type="EMBL" id="SACQ01000001">
    <property type="protein sequence ID" value="RVU32959.1"/>
    <property type="molecule type" value="Genomic_DNA"/>
</dbReference>
<dbReference type="PANTHER" id="PTHR30204:SF15">
    <property type="entry name" value="BLL5018 PROTEIN"/>
    <property type="match status" value="1"/>
</dbReference>